<name>A0A916TMN6_9HYPH</name>
<dbReference type="PIRSF" id="PIRSF035865">
    <property type="entry name" value="UCP035865"/>
    <property type="match status" value="1"/>
</dbReference>
<dbReference type="Pfam" id="PF10098">
    <property type="entry name" value="DUF2336"/>
    <property type="match status" value="1"/>
</dbReference>
<comment type="caution">
    <text evidence="1">The sequence shown here is derived from an EMBL/GenBank/DDBJ whole genome shotgun (WGS) entry which is preliminary data.</text>
</comment>
<organism evidence="1 2">
    <name type="scientific">Roseibium aquae</name>
    <dbReference type="NCBI Taxonomy" id="1323746"/>
    <lineage>
        <taxon>Bacteria</taxon>
        <taxon>Pseudomonadati</taxon>
        <taxon>Pseudomonadota</taxon>
        <taxon>Alphaproteobacteria</taxon>
        <taxon>Hyphomicrobiales</taxon>
        <taxon>Stappiaceae</taxon>
        <taxon>Roseibium</taxon>
    </lineage>
</organism>
<protein>
    <recommendedName>
        <fullName evidence="3">DUF2336 domain-containing protein</fullName>
    </recommendedName>
</protein>
<dbReference type="EMBL" id="BMFA01000012">
    <property type="protein sequence ID" value="GGB59745.1"/>
    <property type="molecule type" value="Genomic_DNA"/>
</dbReference>
<reference evidence="1" key="1">
    <citation type="journal article" date="2014" name="Int. J. Syst. Evol. Microbiol.">
        <title>Complete genome sequence of Corynebacterium casei LMG S-19264T (=DSM 44701T), isolated from a smear-ripened cheese.</title>
        <authorList>
            <consortium name="US DOE Joint Genome Institute (JGI-PGF)"/>
            <person name="Walter F."/>
            <person name="Albersmeier A."/>
            <person name="Kalinowski J."/>
            <person name="Ruckert C."/>
        </authorList>
    </citation>
    <scope>NUCLEOTIDE SEQUENCE</scope>
    <source>
        <strain evidence="1">CGMCC 1.12426</strain>
    </source>
</reference>
<gene>
    <name evidence="1" type="ORF">GCM10011316_34730</name>
</gene>
<reference evidence="1" key="2">
    <citation type="submission" date="2020-09" db="EMBL/GenBank/DDBJ databases">
        <authorList>
            <person name="Sun Q."/>
            <person name="Zhou Y."/>
        </authorList>
    </citation>
    <scope>NUCLEOTIDE SEQUENCE</scope>
    <source>
        <strain evidence="1">CGMCC 1.12426</strain>
    </source>
</reference>
<evidence type="ECO:0000313" key="2">
    <source>
        <dbReference type="Proteomes" id="UP000605148"/>
    </source>
</evidence>
<dbReference type="Proteomes" id="UP000605148">
    <property type="component" value="Unassembled WGS sequence"/>
</dbReference>
<dbReference type="InterPro" id="IPR019285">
    <property type="entry name" value="DUF2336"/>
</dbReference>
<sequence>MVARFLNPGTAMPAPGNDQKELCVAMIIRDFLNWVSTAPDGPRAEAAGALARAWLYSDMPDGEREGAAIALTLLLDDPCINVRQALAENLARSEAAPVHVIRSLAGDLDEVAEPVLARSPVLGDMELVDLAANGSDRVQSAIARRPFPSAAVCAALCEIGSAAACTILLDNPTSRILVSGLNRLGERFASCAAIRERLLKRADTPLILRHDLLQGLAVDYHNVLEEGELPGGTTPSSRCDDASDRVILRLAAVAGDNEMRAFVQHLRDRAKLNTRLLLRAVCCGRLRFFASALSLLGKVPEQRLRETLSTIRPSVLQAVLRKAGLPMRAHSAFLMVINLIQRENCDFRDDLPCSTTRRLTEELLHELQDESLGADLDVLAFVRQFAAEAARLEARAYVVELCRPALAAPGDQGRAAA</sequence>
<keyword evidence="2" id="KW-1185">Reference proteome</keyword>
<dbReference type="InterPro" id="IPR014598">
    <property type="entry name" value="UCP035865"/>
</dbReference>
<dbReference type="AlphaFoldDB" id="A0A916TMN6"/>
<evidence type="ECO:0008006" key="3">
    <source>
        <dbReference type="Google" id="ProtNLM"/>
    </source>
</evidence>
<accession>A0A916TMN6</accession>
<proteinExistence type="predicted"/>
<evidence type="ECO:0000313" key="1">
    <source>
        <dbReference type="EMBL" id="GGB59745.1"/>
    </source>
</evidence>